<evidence type="ECO:0000313" key="3">
    <source>
        <dbReference type="Proteomes" id="UP000198779"/>
    </source>
</evidence>
<protein>
    <submittedName>
        <fullName evidence="2">Lipocalin-like domain-containing protein</fullName>
    </submittedName>
</protein>
<dbReference type="EMBL" id="FNCQ01000005">
    <property type="protein sequence ID" value="SDG55769.1"/>
    <property type="molecule type" value="Genomic_DNA"/>
</dbReference>
<evidence type="ECO:0000256" key="1">
    <source>
        <dbReference type="SAM" id="SignalP"/>
    </source>
</evidence>
<keyword evidence="3" id="KW-1185">Reference proteome</keyword>
<dbReference type="STRING" id="645274.SAMN04487901_105129"/>
<dbReference type="AlphaFoldDB" id="A0A1G7V8V7"/>
<name>A0A1G7V8V7_9BACT</name>
<reference evidence="3" key="1">
    <citation type="submission" date="2016-10" db="EMBL/GenBank/DDBJ databases">
        <authorList>
            <person name="Varghese N."/>
            <person name="Submissions S."/>
        </authorList>
    </citation>
    <scope>NUCLEOTIDE SEQUENCE [LARGE SCALE GENOMIC DNA]</scope>
    <source>
        <strain evidence="3">BP1-148</strain>
    </source>
</reference>
<evidence type="ECO:0000313" key="2">
    <source>
        <dbReference type="EMBL" id="SDG55769.1"/>
    </source>
</evidence>
<sequence length="127" mass="14331">MARFCKYIILLFALICPICSCQEGREAGDLLGQWRLKGSDTQYVSFSGSVALFRMTDDTEIYANFQHNGDSLFIQCISINASAADTAIIENSFGFKPFNDIRLKINALNDDDLVLSKDGQTWSFYKY</sequence>
<feature type="chain" id="PRO_5011758465" evidence="1">
    <location>
        <begin position="22"/>
        <end position="127"/>
    </location>
</feature>
<keyword evidence="1" id="KW-0732">Signal</keyword>
<dbReference type="RefSeq" id="WP_143010110.1">
    <property type="nucleotide sequence ID" value="NZ_CP091790.1"/>
</dbReference>
<feature type="signal peptide" evidence="1">
    <location>
        <begin position="1"/>
        <end position="21"/>
    </location>
</feature>
<dbReference type="Gene3D" id="2.40.128.280">
    <property type="match status" value="1"/>
</dbReference>
<proteinExistence type="predicted"/>
<dbReference type="Proteomes" id="UP000198779">
    <property type="component" value="Unassembled WGS sequence"/>
</dbReference>
<organism evidence="2 3">
    <name type="scientific">Prevotella communis</name>
    <dbReference type="NCBI Taxonomy" id="2913614"/>
    <lineage>
        <taxon>Bacteria</taxon>
        <taxon>Pseudomonadati</taxon>
        <taxon>Bacteroidota</taxon>
        <taxon>Bacteroidia</taxon>
        <taxon>Bacteroidales</taxon>
        <taxon>Prevotellaceae</taxon>
        <taxon>Prevotella</taxon>
    </lineage>
</organism>
<accession>A0A1G7V8V7</accession>
<gene>
    <name evidence="2" type="ORF">SAMN04487901_105129</name>
</gene>